<evidence type="ECO:0000259" key="6">
    <source>
        <dbReference type="PROSITE" id="PS50850"/>
    </source>
</evidence>
<evidence type="ECO:0000256" key="1">
    <source>
        <dbReference type="ARBA" id="ARBA00004141"/>
    </source>
</evidence>
<proteinExistence type="predicted"/>
<dbReference type="GO" id="GO:0022857">
    <property type="term" value="F:transmembrane transporter activity"/>
    <property type="evidence" value="ECO:0007669"/>
    <property type="project" value="InterPro"/>
</dbReference>
<feature type="transmembrane region" description="Helical" evidence="5">
    <location>
        <begin position="84"/>
        <end position="104"/>
    </location>
</feature>
<comment type="subcellular location">
    <subcellularLocation>
        <location evidence="1">Membrane</location>
        <topology evidence="1">Multi-pass membrane protein</topology>
    </subcellularLocation>
</comment>
<dbReference type="InterPro" id="IPR049680">
    <property type="entry name" value="FLVCR1-2_SLC49-like"/>
</dbReference>
<dbReference type="PANTHER" id="PTHR10924">
    <property type="entry name" value="MAJOR FACILITATOR SUPERFAMILY PROTEIN-RELATED"/>
    <property type="match status" value="1"/>
</dbReference>
<feature type="transmembrane region" description="Helical" evidence="5">
    <location>
        <begin position="260"/>
        <end position="287"/>
    </location>
</feature>
<keyword evidence="8" id="KW-1185">Reference proteome</keyword>
<feature type="transmembrane region" description="Helical" evidence="5">
    <location>
        <begin position="326"/>
        <end position="346"/>
    </location>
</feature>
<feature type="domain" description="Major facilitator superfamily (MFS) profile" evidence="6">
    <location>
        <begin position="45"/>
        <end position="448"/>
    </location>
</feature>
<dbReference type="AlphaFoldDB" id="A0AAD5JM53"/>
<dbReference type="InterPro" id="IPR011701">
    <property type="entry name" value="MFS"/>
</dbReference>
<evidence type="ECO:0000256" key="3">
    <source>
        <dbReference type="ARBA" id="ARBA00022989"/>
    </source>
</evidence>
<feature type="transmembrane region" description="Helical" evidence="5">
    <location>
        <begin position="179"/>
        <end position="200"/>
    </location>
</feature>
<evidence type="ECO:0000256" key="5">
    <source>
        <dbReference type="SAM" id="Phobius"/>
    </source>
</evidence>
<dbReference type="GO" id="GO:0016020">
    <property type="term" value="C:membrane"/>
    <property type="evidence" value="ECO:0007669"/>
    <property type="project" value="UniProtKB-SubCell"/>
</dbReference>
<gene>
    <name evidence="7" type="ORF">BDA99DRAFT_543930</name>
</gene>
<accession>A0AAD5JM53</accession>
<name>A0AAD5JM53_9FUNG</name>
<dbReference type="Gene3D" id="1.20.1250.20">
    <property type="entry name" value="MFS general substrate transporter like domains"/>
    <property type="match status" value="2"/>
</dbReference>
<evidence type="ECO:0000313" key="8">
    <source>
        <dbReference type="Proteomes" id="UP001209540"/>
    </source>
</evidence>
<feature type="transmembrane region" description="Helical" evidence="5">
    <location>
        <begin position="388"/>
        <end position="406"/>
    </location>
</feature>
<dbReference type="PROSITE" id="PS50850">
    <property type="entry name" value="MFS"/>
    <property type="match status" value="1"/>
</dbReference>
<dbReference type="PANTHER" id="PTHR10924:SF6">
    <property type="entry name" value="SOLUTE CARRIER FAMILY 49 MEMBER A3"/>
    <property type="match status" value="1"/>
</dbReference>
<feature type="transmembrane region" description="Helical" evidence="5">
    <location>
        <begin position="352"/>
        <end position="376"/>
    </location>
</feature>
<evidence type="ECO:0000256" key="4">
    <source>
        <dbReference type="ARBA" id="ARBA00023136"/>
    </source>
</evidence>
<dbReference type="EMBL" id="JAIXMP010000057">
    <property type="protein sequence ID" value="KAI9244691.1"/>
    <property type="molecule type" value="Genomic_DNA"/>
</dbReference>
<feature type="transmembrane region" description="Helical" evidence="5">
    <location>
        <begin position="43"/>
        <end position="64"/>
    </location>
</feature>
<feature type="transmembrane region" description="Helical" evidence="5">
    <location>
        <begin position="299"/>
        <end position="319"/>
    </location>
</feature>
<reference evidence="7" key="2">
    <citation type="submission" date="2023-02" db="EMBL/GenBank/DDBJ databases">
        <authorList>
            <consortium name="DOE Joint Genome Institute"/>
            <person name="Mondo S.J."/>
            <person name="Chang Y."/>
            <person name="Wang Y."/>
            <person name="Ahrendt S."/>
            <person name="Andreopoulos W."/>
            <person name="Barry K."/>
            <person name="Beard J."/>
            <person name="Benny G.L."/>
            <person name="Blankenship S."/>
            <person name="Bonito G."/>
            <person name="Cuomo C."/>
            <person name="Desiro A."/>
            <person name="Gervers K.A."/>
            <person name="Hundley H."/>
            <person name="Kuo A."/>
            <person name="LaButti K."/>
            <person name="Lang B.F."/>
            <person name="Lipzen A."/>
            <person name="O'Donnell K."/>
            <person name="Pangilinan J."/>
            <person name="Reynolds N."/>
            <person name="Sandor L."/>
            <person name="Smith M.W."/>
            <person name="Tsang A."/>
            <person name="Grigoriev I.V."/>
            <person name="Stajich J.E."/>
            <person name="Spatafora J.W."/>
        </authorList>
    </citation>
    <scope>NUCLEOTIDE SEQUENCE</scope>
    <source>
        <strain evidence="7">RSA 2281</strain>
    </source>
</reference>
<dbReference type="SUPFAM" id="SSF103473">
    <property type="entry name" value="MFS general substrate transporter"/>
    <property type="match status" value="1"/>
</dbReference>
<comment type="caution">
    <text evidence="7">The sequence shown here is derived from an EMBL/GenBank/DDBJ whole genome shotgun (WGS) entry which is preliminary data.</text>
</comment>
<feature type="transmembrane region" description="Helical" evidence="5">
    <location>
        <begin position="426"/>
        <end position="446"/>
    </location>
</feature>
<reference evidence="7" key="1">
    <citation type="journal article" date="2022" name="IScience">
        <title>Evolution of zygomycete secretomes and the origins of terrestrial fungal ecologies.</title>
        <authorList>
            <person name="Chang Y."/>
            <person name="Wang Y."/>
            <person name="Mondo S."/>
            <person name="Ahrendt S."/>
            <person name="Andreopoulos W."/>
            <person name="Barry K."/>
            <person name="Beard J."/>
            <person name="Benny G.L."/>
            <person name="Blankenship S."/>
            <person name="Bonito G."/>
            <person name="Cuomo C."/>
            <person name="Desiro A."/>
            <person name="Gervers K.A."/>
            <person name="Hundley H."/>
            <person name="Kuo A."/>
            <person name="LaButti K."/>
            <person name="Lang B.F."/>
            <person name="Lipzen A."/>
            <person name="O'Donnell K."/>
            <person name="Pangilinan J."/>
            <person name="Reynolds N."/>
            <person name="Sandor L."/>
            <person name="Smith M.E."/>
            <person name="Tsang A."/>
            <person name="Grigoriev I.V."/>
            <person name="Stajich J.E."/>
            <person name="Spatafora J.W."/>
        </authorList>
    </citation>
    <scope>NUCLEOTIDE SEQUENCE</scope>
    <source>
        <strain evidence="7">RSA 2281</strain>
    </source>
</reference>
<evidence type="ECO:0000313" key="7">
    <source>
        <dbReference type="EMBL" id="KAI9244691.1"/>
    </source>
</evidence>
<organism evidence="7 8">
    <name type="scientific">Phascolomyces articulosus</name>
    <dbReference type="NCBI Taxonomy" id="60185"/>
    <lineage>
        <taxon>Eukaryota</taxon>
        <taxon>Fungi</taxon>
        <taxon>Fungi incertae sedis</taxon>
        <taxon>Mucoromycota</taxon>
        <taxon>Mucoromycotina</taxon>
        <taxon>Mucoromycetes</taxon>
        <taxon>Mucorales</taxon>
        <taxon>Lichtheimiaceae</taxon>
        <taxon>Phascolomyces</taxon>
    </lineage>
</organism>
<evidence type="ECO:0000256" key="2">
    <source>
        <dbReference type="ARBA" id="ARBA00022692"/>
    </source>
</evidence>
<protein>
    <submittedName>
        <fullName evidence="7">Major facilitator superfamily domain-containing protein</fullName>
    </submittedName>
</protein>
<dbReference type="Pfam" id="PF07690">
    <property type="entry name" value="MFS_1"/>
    <property type="match status" value="1"/>
</dbReference>
<dbReference type="Proteomes" id="UP001209540">
    <property type="component" value="Unassembled WGS sequence"/>
</dbReference>
<sequence>MSKSADVVSLTEKNVHGDKTEIMDDVSHQVDPEQEYRQYPIRFYGLTVLGLLNIASSLSWLSVAPVPQQASEFFGGTSYTVINWFSNVFMLSYLIAGPVSSIVYERYSIKIGIVLGASLQVLGSWLRFFSVFVDAPNGRLALAIVGQIICAIGQPFILSSSTPYAALWFSADGRGSATTVSGLTNAVGMAIASITGPAFVTNPFEIRYNFLFIACFTTAFAIPAIFIPRKPKTPPSFSAANGEERRLPFKQSIRMLFSNYNFIIIWLCFGVLCGLFSTVSSLLAQILLPYGINEDDAGMAAVALIVAGIVGAVSSGIFIDKTGKHVWILRAFVPVVGFMYLALLFVVKHDNYGVIVAICAIMGFFTFSLLPVALELSVECSYPVSESISSPLLWLCSQVLAFVFTISMDALRDPNGDPPDNMRRALIMATGVSMPMMVIAMFYNIYHWPDHWKKACHVVFFWKPYTFIQNMH</sequence>
<dbReference type="InterPro" id="IPR020846">
    <property type="entry name" value="MFS_dom"/>
</dbReference>
<dbReference type="InterPro" id="IPR036259">
    <property type="entry name" value="MFS_trans_sf"/>
</dbReference>
<keyword evidence="3 5" id="KW-1133">Transmembrane helix</keyword>
<feature type="transmembrane region" description="Helical" evidence="5">
    <location>
        <begin position="140"/>
        <end position="158"/>
    </location>
</feature>
<feature type="transmembrane region" description="Helical" evidence="5">
    <location>
        <begin position="111"/>
        <end position="128"/>
    </location>
</feature>
<keyword evidence="2 5" id="KW-0812">Transmembrane</keyword>
<feature type="transmembrane region" description="Helical" evidence="5">
    <location>
        <begin position="206"/>
        <end position="227"/>
    </location>
</feature>
<keyword evidence="4 5" id="KW-0472">Membrane</keyword>